<proteinExistence type="predicted"/>
<name>A0ABU1IES2_9BURK</name>
<comment type="caution">
    <text evidence="3">The sequence shown here is derived from an EMBL/GenBank/DDBJ whole genome shotgun (WGS) entry which is preliminary data.</text>
</comment>
<feature type="region of interest" description="Disordered" evidence="1">
    <location>
        <begin position="1"/>
        <end position="21"/>
    </location>
</feature>
<evidence type="ECO:0000259" key="2">
    <source>
        <dbReference type="PROSITE" id="PS51186"/>
    </source>
</evidence>
<evidence type="ECO:0000313" key="3">
    <source>
        <dbReference type="EMBL" id="MDR6215466.1"/>
    </source>
</evidence>
<accession>A0ABU1IES2</accession>
<dbReference type="PANTHER" id="PTHR43792">
    <property type="entry name" value="GNAT FAMILY, PUTATIVE (AFU_ORTHOLOGUE AFUA_3G00765)-RELATED-RELATED"/>
    <property type="match status" value="1"/>
</dbReference>
<dbReference type="InterPro" id="IPR051531">
    <property type="entry name" value="N-acetyltransferase"/>
</dbReference>
<dbReference type="RefSeq" id="WP_309830118.1">
    <property type="nucleotide sequence ID" value="NZ_JAVIZX010000001.1"/>
</dbReference>
<keyword evidence="4" id="KW-1185">Reference proteome</keyword>
<sequence>MPTARQDPAAPAPIPANPASIDPALLRSPRVRLRQWMPADRAPFAALNADPEVMEHFPAPLDRAESDALADRIEALIDRQGWGFWAAEFVERTDSEGIAKGAFMGFVGLNRPTAPLPFAPCVEIGWRLARPFWGQGLATEGARLALRAGFDALGFHDIVAFTAQRNHRSRAVMERLGMIESPTEAFEHPSVPEGHAVRPHVLYRLARTDWAGPTAAA</sequence>
<evidence type="ECO:0000313" key="4">
    <source>
        <dbReference type="Proteomes" id="UP001267710"/>
    </source>
</evidence>
<dbReference type="Pfam" id="PF13302">
    <property type="entry name" value="Acetyltransf_3"/>
    <property type="match status" value="1"/>
</dbReference>
<dbReference type="PANTHER" id="PTHR43792:SF1">
    <property type="entry name" value="N-ACETYLTRANSFERASE DOMAIN-CONTAINING PROTEIN"/>
    <property type="match status" value="1"/>
</dbReference>
<feature type="domain" description="N-acetyltransferase" evidence="2">
    <location>
        <begin position="31"/>
        <end position="208"/>
    </location>
</feature>
<evidence type="ECO:0000256" key="1">
    <source>
        <dbReference type="SAM" id="MobiDB-lite"/>
    </source>
</evidence>
<dbReference type="EMBL" id="JAVIZX010000001">
    <property type="protein sequence ID" value="MDR6215466.1"/>
    <property type="molecule type" value="Genomic_DNA"/>
</dbReference>
<dbReference type="SUPFAM" id="SSF55729">
    <property type="entry name" value="Acyl-CoA N-acyltransferases (Nat)"/>
    <property type="match status" value="1"/>
</dbReference>
<protein>
    <submittedName>
        <fullName evidence="3">RimJ/RimL family protein N-acetyltransferase</fullName>
    </submittedName>
</protein>
<gene>
    <name evidence="3" type="ORF">QE399_003155</name>
</gene>
<dbReference type="Gene3D" id="3.40.630.30">
    <property type="match status" value="1"/>
</dbReference>
<reference evidence="3 4" key="1">
    <citation type="submission" date="2023-08" db="EMBL/GenBank/DDBJ databases">
        <title>Functional and genomic diversity of the sorghum phyllosphere microbiome.</title>
        <authorList>
            <person name="Shade A."/>
        </authorList>
    </citation>
    <scope>NUCLEOTIDE SEQUENCE [LARGE SCALE GENOMIC DNA]</scope>
    <source>
        <strain evidence="3 4">SORGH_AS_0335</strain>
    </source>
</reference>
<dbReference type="InterPro" id="IPR000182">
    <property type="entry name" value="GNAT_dom"/>
</dbReference>
<dbReference type="PROSITE" id="PS51186">
    <property type="entry name" value="GNAT"/>
    <property type="match status" value="1"/>
</dbReference>
<dbReference type="InterPro" id="IPR016181">
    <property type="entry name" value="Acyl_CoA_acyltransferase"/>
</dbReference>
<dbReference type="Proteomes" id="UP001267710">
    <property type="component" value="Unassembled WGS sequence"/>
</dbReference>
<organism evidence="3 4">
    <name type="scientific">Paracidovorax wautersii</name>
    <dbReference type="NCBI Taxonomy" id="1177982"/>
    <lineage>
        <taxon>Bacteria</taxon>
        <taxon>Pseudomonadati</taxon>
        <taxon>Pseudomonadota</taxon>
        <taxon>Betaproteobacteria</taxon>
        <taxon>Burkholderiales</taxon>
        <taxon>Comamonadaceae</taxon>
        <taxon>Paracidovorax</taxon>
    </lineage>
</organism>